<keyword evidence="1" id="KW-0472">Membrane</keyword>
<feature type="transmembrane region" description="Helical" evidence="1">
    <location>
        <begin position="96"/>
        <end position="115"/>
    </location>
</feature>
<comment type="caution">
    <text evidence="2">The sequence shown here is derived from an EMBL/GenBank/DDBJ whole genome shotgun (WGS) entry which is preliminary data.</text>
</comment>
<dbReference type="EMBL" id="SNXZ01000007">
    <property type="protein sequence ID" value="TDP92972.1"/>
    <property type="molecule type" value="Genomic_DNA"/>
</dbReference>
<evidence type="ECO:0000313" key="2">
    <source>
        <dbReference type="EMBL" id="TDP92972.1"/>
    </source>
</evidence>
<dbReference type="InterPro" id="IPR046192">
    <property type="entry name" value="DUF6220"/>
</dbReference>
<evidence type="ECO:0000256" key="1">
    <source>
        <dbReference type="SAM" id="Phobius"/>
    </source>
</evidence>
<keyword evidence="1" id="KW-1133">Transmembrane helix</keyword>
<evidence type="ECO:0008006" key="4">
    <source>
        <dbReference type="Google" id="ProtNLM"/>
    </source>
</evidence>
<protein>
    <recommendedName>
        <fullName evidence="4">Cytochrome b561 domain-containing protein</fullName>
    </recommendedName>
</protein>
<gene>
    <name evidence="2" type="ORF">EV186_107207</name>
</gene>
<keyword evidence="1" id="KW-0812">Transmembrane</keyword>
<accession>A0A4R6S0F9</accession>
<sequence length="141" mass="14827">MKKIFTVLAWVQFLAVIVQFFLAATGAVKTSPTEQAFSAHRMLGYSILLVAVVVTLAGAVAKMPGRIVGMAGLVIGLVLVQVLIREVAKAIGDDSTAGALVFGLHAINGLFLMGLTEQIAQRARKIAWPPVAEARLGQTAS</sequence>
<dbReference type="RefSeq" id="WP_133853310.1">
    <property type="nucleotide sequence ID" value="NZ_SNXZ01000007.1"/>
</dbReference>
<dbReference type="OrthoDB" id="3535263at2"/>
<organism evidence="2 3">
    <name type="scientific">Labedaea rhizosphaerae</name>
    <dbReference type="NCBI Taxonomy" id="598644"/>
    <lineage>
        <taxon>Bacteria</taxon>
        <taxon>Bacillati</taxon>
        <taxon>Actinomycetota</taxon>
        <taxon>Actinomycetes</taxon>
        <taxon>Pseudonocardiales</taxon>
        <taxon>Pseudonocardiaceae</taxon>
        <taxon>Labedaea</taxon>
    </lineage>
</organism>
<dbReference type="AlphaFoldDB" id="A0A4R6S0F9"/>
<dbReference type="Proteomes" id="UP000295444">
    <property type="component" value="Unassembled WGS sequence"/>
</dbReference>
<evidence type="ECO:0000313" key="3">
    <source>
        <dbReference type="Proteomes" id="UP000295444"/>
    </source>
</evidence>
<feature type="transmembrane region" description="Helical" evidence="1">
    <location>
        <begin position="42"/>
        <end position="60"/>
    </location>
</feature>
<reference evidence="2 3" key="1">
    <citation type="submission" date="2019-03" db="EMBL/GenBank/DDBJ databases">
        <title>Genomic Encyclopedia of Type Strains, Phase IV (KMG-IV): sequencing the most valuable type-strain genomes for metagenomic binning, comparative biology and taxonomic classification.</title>
        <authorList>
            <person name="Goeker M."/>
        </authorList>
    </citation>
    <scope>NUCLEOTIDE SEQUENCE [LARGE SCALE GENOMIC DNA]</scope>
    <source>
        <strain evidence="2 3">DSM 45361</strain>
    </source>
</reference>
<dbReference type="Pfam" id="PF19728">
    <property type="entry name" value="DUF6220"/>
    <property type="match status" value="1"/>
</dbReference>
<feature type="transmembrane region" description="Helical" evidence="1">
    <location>
        <begin position="67"/>
        <end position="84"/>
    </location>
</feature>
<keyword evidence="3" id="KW-1185">Reference proteome</keyword>
<proteinExistence type="predicted"/>
<name>A0A4R6S0F9_LABRH</name>